<name>A0ACD5Z3F8_AVESA</name>
<organism evidence="1 2">
    <name type="scientific">Avena sativa</name>
    <name type="common">Oat</name>
    <dbReference type="NCBI Taxonomy" id="4498"/>
    <lineage>
        <taxon>Eukaryota</taxon>
        <taxon>Viridiplantae</taxon>
        <taxon>Streptophyta</taxon>
        <taxon>Embryophyta</taxon>
        <taxon>Tracheophyta</taxon>
        <taxon>Spermatophyta</taxon>
        <taxon>Magnoliopsida</taxon>
        <taxon>Liliopsida</taxon>
        <taxon>Poales</taxon>
        <taxon>Poaceae</taxon>
        <taxon>BOP clade</taxon>
        <taxon>Pooideae</taxon>
        <taxon>Poodae</taxon>
        <taxon>Poeae</taxon>
        <taxon>Poeae Chloroplast Group 1 (Aveneae type)</taxon>
        <taxon>Aveninae</taxon>
        <taxon>Avena</taxon>
    </lineage>
</organism>
<proteinExistence type="predicted"/>
<sequence>MDAGPSAMDLDAGASTTPMATPNLNWTMVEPFVFRVDDADSFADEGHAPIKAHGLTSRGDSFTVGLRIRPPPEISRLYLHWPGGPDPKKGSSCDLVAAHGNLLLLRLTSSPLPPLKKDESPVYPQEDFICRASSSSIKLERIATPLVLTGNKDKLRVTAQGPFPLHTVGILCCGEDFAIAQLRLTRPNREVADLCVFRSSESKWELEQRCPIQFKGEYESFDLDYWKTDRVLAFKTYLFWVDYCTGGMLSSEVFQARPTIRYIRLPIVGNRNLGYEVRPFQDMYRSLCVTKDGQELIFIDIVSEYHASVGRLSASTVFSITVHALKTDSAALDWLKVYSVRSDDLSLFKPLTYPLVSMHEANIAYFLMPEKVLDGINKIWMVTIDMGAKKIMSICPYVNGVEGLKGEDSEMVKHKSRILQPFIPLELPEWLYPNSSSKRVKKATKTESGSKALASKRVKKATKTESGSKALASKRVKKATKT</sequence>
<accession>A0ACD5Z3F8</accession>
<dbReference type="Proteomes" id="UP001732700">
    <property type="component" value="Chromosome 6A"/>
</dbReference>
<evidence type="ECO:0000313" key="2">
    <source>
        <dbReference type="Proteomes" id="UP001732700"/>
    </source>
</evidence>
<keyword evidence="2" id="KW-1185">Reference proteome</keyword>
<dbReference type="EnsemblPlants" id="AVESA.00010b.r2.6AG1072400.1">
    <property type="protein sequence ID" value="AVESA.00010b.r2.6AG1072400.1.CDS"/>
    <property type="gene ID" value="AVESA.00010b.r2.6AG1072400"/>
</dbReference>
<evidence type="ECO:0000313" key="1">
    <source>
        <dbReference type="EnsemblPlants" id="AVESA.00010b.r2.6AG1072400.1.CDS"/>
    </source>
</evidence>
<reference evidence="1" key="2">
    <citation type="submission" date="2025-09" db="UniProtKB">
        <authorList>
            <consortium name="EnsemblPlants"/>
        </authorList>
    </citation>
    <scope>IDENTIFICATION</scope>
</reference>
<protein>
    <submittedName>
        <fullName evidence="1">Uncharacterized protein</fullName>
    </submittedName>
</protein>
<reference evidence="1" key="1">
    <citation type="submission" date="2021-05" db="EMBL/GenBank/DDBJ databases">
        <authorList>
            <person name="Scholz U."/>
            <person name="Mascher M."/>
            <person name="Fiebig A."/>
        </authorList>
    </citation>
    <scope>NUCLEOTIDE SEQUENCE [LARGE SCALE GENOMIC DNA]</scope>
</reference>